<evidence type="ECO:0000313" key="8">
    <source>
        <dbReference type="Proteomes" id="UP000016570"/>
    </source>
</evidence>
<dbReference type="AlphaFoldDB" id="U3BIX4"/>
<evidence type="ECO:0000256" key="3">
    <source>
        <dbReference type="ARBA" id="ARBA00022989"/>
    </source>
</evidence>
<proteinExistence type="predicted"/>
<dbReference type="Proteomes" id="UP000016570">
    <property type="component" value="Unassembled WGS sequence"/>
</dbReference>
<feature type="transmembrane region" description="Helical" evidence="5">
    <location>
        <begin position="344"/>
        <end position="364"/>
    </location>
</feature>
<feature type="transmembrane region" description="Helical" evidence="5">
    <location>
        <begin position="197"/>
        <end position="215"/>
    </location>
</feature>
<feature type="transmembrane region" description="Helical" evidence="5">
    <location>
        <begin position="405"/>
        <end position="422"/>
    </location>
</feature>
<protein>
    <recommendedName>
        <fullName evidence="6">O-antigen ligase-related domain-containing protein</fullName>
    </recommendedName>
</protein>
<feature type="transmembrane region" description="Helical" evidence="5">
    <location>
        <begin position="376"/>
        <end position="393"/>
    </location>
</feature>
<organism evidence="7 8">
    <name type="scientific">Vibrio proteolyticus NBRC 13287</name>
    <dbReference type="NCBI Taxonomy" id="1219065"/>
    <lineage>
        <taxon>Bacteria</taxon>
        <taxon>Pseudomonadati</taxon>
        <taxon>Pseudomonadota</taxon>
        <taxon>Gammaproteobacteria</taxon>
        <taxon>Vibrionales</taxon>
        <taxon>Vibrionaceae</taxon>
        <taxon>Vibrio</taxon>
    </lineage>
</organism>
<comment type="subcellular location">
    <subcellularLocation>
        <location evidence="1">Membrane</location>
        <topology evidence="1">Multi-pass membrane protein</topology>
    </subcellularLocation>
</comment>
<name>U3BIX4_VIBPR</name>
<keyword evidence="3 5" id="KW-1133">Transmembrane helix</keyword>
<keyword evidence="4 5" id="KW-0472">Membrane</keyword>
<feature type="domain" description="O-antigen ligase-related" evidence="6">
    <location>
        <begin position="206"/>
        <end position="360"/>
    </location>
</feature>
<gene>
    <name evidence="7" type="ORF">VPR01S_04_02080</name>
</gene>
<dbReference type="InterPro" id="IPR051533">
    <property type="entry name" value="WaaL-like"/>
</dbReference>
<feature type="transmembrane region" description="Helical" evidence="5">
    <location>
        <begin position="247"/>
        <end position="265"/>
    </location>
</feature>
<sequence length="432" mass="49229">MSMSDSKLSRLSLTYFVNSRGYEIVMFSICILYTLTAIPRFELNELFKNLIIIGSLPALFTKVLRREDNNAIFWVFLLSFAVQIASWMNSLRVIPDLATSYPQIKFLAALFLFVFIAFWVNGNKSRVLLLYASLVLSFIFTACYHNFLHNSFAQGLSGQRVDFAMDNAQFTSMLSVVVAALTAYIVTQLPKNRYKPVAYLISGSVILFALFALIISQSRQVWLAVVVVALLSPLICYRSFNYKRTLAIYVLLAVLGSSLFNISFIHKRVITESGVIEKVVEGDWDNIPMTSVGIRINSWLEASKWIINSPLFGTDKGSVRQVIKTSEKFQAQPRTANYGHLHNFYLEMLVAYGLFGLLFVVLFYRTIISNVVQHQSYPQQVFLFLFLIFWAIINSFESYNTKMLGLYAQNIVLAGLFTYSLPKLKNNVKPRE</sequence>
<dbReference type="Pfam" id="PF04932">
    <property type="entry name" value="Wzy_C"/>
    <property type="match status" value="1"/>
</dbReference>
<accession>U3BIX4</accession>
<dbReference type="InterPro" id="IPR007016">
    <property type="entry name" value="O-antigen_ligase-rel_domated"/>
</dbReference>
<dbReference type="STRING" id="1219065.VPR01S_04_02080"/>
<feature type="transmembrane region" description="Helical" evidence="5">
    <location>
        <begin position="127"/>
        <end position="147"/>
    </location>
</feature>
<keyword evidence="8" id="KW-1185">Reference proteome</keyword>
<dbReference type="PANTHER" id="PTHR37422">
    <property type="entry name" value="TEICHURONIC ACID BIOSYNTHESIS PROTEIN TUAE"/>
    <property type="match status" value="1"/>
</dbReference>
<evidence type="ECO:0000256" key="1">
    <source>
        <dbReference type="ARBA" id="ARBA00004141"/>
    </source>
</evidence>
<evidence type="ECO:0000259" key="6">
    <source>
        <dbReference type="Pfam" id="PF04932"/>
    </source>
</evidence>
<evidence type="ECO:0000256" key="4">
    <source>
        <dbReference type="ARBA" id="ARBA00023136"/>
    </source>
</evidence>
<dbReference type="eggNOG" id="COG3307">
    <property type="taxonomic scope" value="Bacteria"/>
</dbReference>
<dbReference type="EMBL" id="BATJ01000004">
    <property type="protein sequence ID" value="GAD66603.1"/>
    <property type="molecule type" value="Genomic_DNA"/>
</dbReference>
<evidence type="ECO:0000256" key="2">
    <source>
        <dbReference type="ARBA" id="ARBA00022692"/>
    </source>
</evidence>
<feature type="transmembrane region" description="Helical" evidence="5">
    <location>
        <begin position="100"/>
        <end position="120"/>
    </location>
</feature>
<dbReference type="GO" id="GO:0016020">
    <property type="term" value="C:membrane"/>
    <property type="evidence" value="ECO:0007669"/>
    <property type="project" value="UniProtKB-SubCell"/>
</dbReference>
<comment type="caution">
    <text evidence="7">The sequence shown here is derived from an EMBL/GenBank/DDBJ whole genome shotgun (WGS) entry which is preliminary data.</text>
</comment>
<feature type="transmembrane region" description="Helical" evidence="5">
    <location>
        <begin position="221"/>
        <end position="240"/>
    </location>
</feature>
<evidence type="ECO:0000313" key="7">
    <source>
        <dbReference type="EMBL" id="GAD66603.1"/>
    </source>
</evidence>
<reference evidence="7 8" key="1">
    <citation type="submission" date="2013-09" db="EMBL/GenBank/DDBJ databases">
        <title>Whole genome shotgun sequence of Vibrio proteolyticus NBRC 13287.</title>
        <authorList>
            <person name="Isaki S."/>
            <person name="Hosoyama A."/>
            <person name="Numata M."/>
            <person name="Hashimoto M."/>
            <person name="Hosoyama Y."/>
            <person name="Tsuchikane K."/>
            <person name="Noguchi M."/>
            <person name="Hirakata S."/>
            <person name="Ichikawa N."/>
            <person name="Ohji S."/>
            <person name="Yamazoe A."/>
            <person name="Fujita N."/>
        </authorList>
    </citation>
    <scope>NUCLEOTIDE SEQUENCE [LARGE SCALE GENOMIC DNA]</scope>
    <source>
        <strain evidence="7 8">NBRC 13287</strain>
    </source>
</reference>
<feature type="transmembrane region" description="Helical" evidence="5">
    <location>
        <begin position="167"/>
        <end position="185"/>
    </location>
</feature>
<evidence type="ECO:0000256" key="5">
    <source>
        <dbReference type="SAM" id="Phobius"/>
    </source>
</evidence>
<feature type="transmembrane region" description="Helical" evidence="5">
    <location>
        <begin position="71"/>
        <end position="88"/>
    </location>
</feature>
<keyword evidence="2 5" id="KW-0812">Transmembrane</keyword>
<dbReference type="PANTHER" id="PTHR37422:SF13">
    <property type="entry name" value="LIPOPOLYSACCHARIDE BIOSYNTHESIS PROTEIN PA4999-RELATED"/>
    <property type="match status" value="1"/>
</dbReference>